<evidence type="ECO:0000256" key="2">
    <source>
        <dbReference type="ARBA" id="ARBA00022679"/>
    </source>
</evidence>
<evidence type="ECO:0000256" key="5">
    <source>
        <dbReference type="ARBA" id="ARBA00022840"/>
    </source>
</evidence>
<evidence type="ECO:0008006" key="8">
    <source>
        <dbReference type="Google" id="ProtNLM"/>
    </source>
</evidence>
<dbReference type="GO" id="GO:0008652">
    <property type="term" value="P:amino acid biosynthetic process"/>
    <property type="evidence" value="ECO:0007669"/>
    <property type="project" value="UniProtKB-KW"/>
</dbReference>
<dbReference type="STRING" id="3750.A0A498KFC4"/>
<evidence type="ECO:0000256" key="4">
    <source>
        <dbReference type="ARBA" id="ARBA00022777"/>
    </source>
</evidence>
<keyword evidence="2" id="KW-0808">Transferase</keyword>
<keyword evidence="4" id="KW-0418">Kinase</keyword>
<keyword evidence="1" id="KW-0028">Amino-acid biosynthesis</keyword>
<dbReference type="PANTHER" id="PTHR20861:SF1">
    <property type="entry name" value="HOMOSERINE KINASE"/>
    <property type="match status" value="1"/>
</dbReference>
<dbReference type="GO" id="GO:0016301">
    <property type="term" value="F:kinase activity"/>
    <property type="evidence" value="ECO:0007669"/>
    <property type="project" value="UniProtKB-KW"/>
</dbReference>
<dbReference type="InterPro" id="IPR014721">
    <property type="entry name" value="Ribsml_uS5_D2-typ_fold_subgr"/>
</dbReference>
<dbReference type="Proteomes" id="UP000290289">
    <property type="component" value="Chromosome 2"/>
</dbReference>
<evidence type="ECO:0000256" key="1">
    <source>
        <dbReference type="ARBA" id="ARBA00022605"/>
    </source>
</evidence>
<dbReference type="Gene3D" id="3.30.230.10">
    <property type="match status" value="1"/>
</dbReference>
<accession>A0A498KFC4</accession>
<dbReference type="GO" id="GO:0005524">
    <property type="term" value="F:ATP binding"/>
    <property type="evidence" value="ECO:0007669"/>
    <property type="project" value="UniProtKB-KW"/>
</dbReference>
<keyword evidence="3" id="KW-0547">Nucleotide-binding</keyword>
<keyword evidence="7" id="KW-1185">Reference proteome</keyword>
<sequence>MAICHQSPFKPFTLVPLQSSKHNPIHLRCNFSLPSRPILTISEPEPVFTSVKAFAPATVTNLGLGFDFLGYTVDGLGDFTSLTIDPQVLPGEISISEICGDHNSKKLSKNPSMSFLAFWMSLLAASYGRSTPIQLNIRVRNKQDYKIIGILLN</sequence>
<name>A0A498KFC4_MALDO</name>
<reference evidence="6 7" key="1">
    <citation type="submission" date="2018-10" db="EMBL/GenBank/DDBJ databases">
        <title>A high-quality apple genome assembly.</title>
        <authorList>
            <person name="Hu J."/>
        </authorList>
    </citation>
    <scope>NUCLEOTIDE SEQUENCE [LARGE SCALE GENOMIC DNA]</scope>
    <source>
        <strain evidence="7">cv. HFTH1</strain>
        <tissue evidence="6">Young leaf</tissue>
    </source>
</reference>
<protein>
    <recommendedName>
        <fullName evidence="8">GHMP kinase N-terminal domain-containing protein</fullName>
    </recommendedName>
</protein>
<dbReference type="AlphaFoldDB" id="A0A498KFC4"/>
<evidence type="ECO:0000256" key="3">
    <source>
        <dbReference type="ARBA" id="ARBA00022741"/>
    </source>
</evidence>
<dbReference type="PANTHER" id="PTHR20861">
    <property type="entry name" value="HOMOSERINE/4-DIPHOSPHOCYTIDYL-2-C-METHYL-D-ERYTHRITOL KINASE"/>
    <property type="match status" value="1"/>
</dbReference>
<evidence type="ECO:0000313" key="7">
    <source>
        <dbReference type="Proteomes" id="UP000290289"/>
    </source>
</evidence>
<comment type="caution">
    <text evidence="6">The sequence shown here is derived from an EMBL/GenBank/DDBJ whole genome shotgun (WGS) entry which is preliminary data.</text>
</comment>
<proteinExistence type="predicted"/>
<organism evidence="6 7">
    <name type="scientific">Malus domestica</name>
    <name type="common">Apple</name>
    <name type="synonym">Pyrus malus</name>
    <dbReference type="NCBI Taxonomy" id="3750"/>
    <lineage>
        <taxon>Eukaryota</taxon>
        <taxon>Viridiplantae</taxon>
        <taxon>Streptophyta</taxon>
        <taxon>Embryophyta</taxon>
        <taxon>Tracheophyta</taxon>
        <taxon>Spermatophyta</taxon>
        <taxon>Magnoliopsida</taxon>
        <taxon>eudicotyledons</taxon>
        <taxon>Gunneridae</taxon>
        <taxon>Pentapetalae</taxon>
        <taxon>rosids</taxon>
        <taxon>fabids</taxon>
        <taxon>Rosales</taxon>
        <taxon>Rosaceae</taxon>
        <taxon>Amygdaloideae</taxon>
        <taxon>Maleae</taxon>
        <taxon>Malus</taxon>
    </lineage>
</organism>
<evidence type="ECO:0000313" key="6">
    <source>
        <dbReference type="EMBL" id="RXI06328.1"/>
    </source>
</evidence>
<keyword evidence="5" id="KW-0067">ATP-binding</keyword>
<dbReference type="EMBL" id="RDQH01000328">
    <property type="protein sequence ID" value="RXI06328.1"/>
    <property type="molecule type" value="Genomic_DNA"/>
</dbReference>
<gene>
    <name evidence="6" type="ORF">DVH24_018370</name>
</gene>